<dbReference type="InterPro" id="IPR051654">
    <property type="entry name" value="Meroterpenoid_MTases"/>
</dbReference>
<dbReference type="Proteomes" id="UP000184330">
    <property type="component" value="Unassembled WGS sequence"/>
</dbReference>
<proteinExistence type="predicted"/>
<reference evidence="1 2" key="1">
    <citation type="submission" date="2016-03" db="EMBL/GenBank/DDBJ databases">
        <authorList>
            <person name="Ploux O."/>
        </authorList>
    </citation>
    <scope>NUCLEOTIDE SEQUENCE [LARGE SCALE GENOMIC DNA]</scope>
    <source>
        <strain evidence="1 2">UAMH 11012</strain>
    </source>
</reference>
<dbReference type="PANTHER" id="PTHR35897">
    <property type="entry name" value="METHYLTRANSFERASE AUSD"/>
    <property type="match status" value="1"/>
</dbReference>
<dbReference type="Gene3D" id="3.40.50.150">
    <property type="entry name" value="Vaccinia Virus protein VP39"/>
    <property type="match status" value="1"/>
</dbReference>
<dbReference type="EMBL" id="FJOG01000010">
    <property type="protein sequence ID" value="CZR57780.1"/>
    <property type="molecule type" value="Genomic_DNA"/>
</dbReference>
<evidence type="ECO:0000313" key="1">
    <source>
        <dbReference type="EMBL" id="CZR57780.1"/>
    </source>
</evidence>
<dbReference type="OrthoDB" id="3549040at2759"/>
<sequence length="297" mass="33966">MAGQNSSEPSYSQSKDVPWYHADISDKVTPEVHYFLEIYAGIPPKDTISHVHTIRDKAWCIRSYPCTGMGTFLTPTINFSPAYKQILSLLRSNLMHHHKLLDIGCFVGQDLRRLVFDGALSENLYAMDIVSFWDIGYELYRDRDRFHATFFEADLLKLDESENEVVTSLRGDVDVIWIANLLHQWDWETQFKALRQIIALSKPGTIVAGQHAGMTPGRLHGAYEGHTGSYMHDGETWRTLWEQLCSESGTRWEIEVGKLVEWEDVGIDVERVKDFVGETKPLVFVIKRFDAGDDHSA</sequence>
<organism evidence="1 2">
    <name type="scientific">Phialocephala subalpina</name>
    <dbReference type="NCBI Taxonomy" id="576137"/>
    <lineage>
        <taxon>Eukaryota</taxon>
        <taxon>Fungi</taxon>
        <taxon>Dikarya</taxon>
        <taxon>Ascomycota</taxon>
        <taxon>Pezizomycotina</taxon>
        <taxon>Leotiomycetes</taxon>
        <taxon>Helotiales</taxon>
        <taxon>Mollisiaceae</taxon>
        <taxon>Phialocephala</taxon>
        <taxon>Phialocephala fortinii species complex</taxon>
    </lineage>
</organism>
<protein>
    <recommendedName>
        <fullName evidence="3">Methyltransferase domain-containing protein</fullName>
    </recommendedName>
</protein>
<dbReference type="STRING" id="576137.A0A1L7WYE6"/>
<evidence type="ECO:0008006" key="3">
    <source>
        <dbReference type="Google" id="ProtNLM"/>
    </source>
</evidence>
<keyword evidence="2" id="KW-1185">Reference proteome</keyword>
<evidence type="ECO:0000313" key="2">
    <source>
        <dbReference type="Proteomes" id="UP000184330"/>
    </source>
</evidence>
<name>A0A1L7WYE6_9HELO</name>
<dbReference type="InterPro" id="IPR029063">
    <property type="entry name" value="SAM-dependent_MTases_sf"/>
</dbReference>
<dbReference type="AlphaFoldDB" id="A0A1L7WYE6"/>
<accession>A0A1L7WYE6</accession>
<dbReference type="SUPFAM" id="SSF53335">
    <property type="entry name" value="S-adenosyl-L-methionine-dependent methyltransferases"/>
    <property type="match status" value="1"/>
</dbReference>
<dbReference type="PANTHER" id="PTHR35897:SF2">
    <property type="entry name" value="METHYLTRANSFERASE DOMAIN-CONTAINING PROTEIN"/>
    <property type="match status" value="1"/>
</dbReference>
<gene>
    <name evidence="1" type="ORF">PAC_07669</name>
</gene>
<dbReference type="CDD" id="cd02440">
    <property type="entry name" value="AdoMet_MTases"/>
    <property type="match status" value="1"/>
</dbReference>